<evidence type="ECO:0000313" key="4">
    <source>
        <dbReference type="EMBL" id="NEN50987.1"/>
    </source>
</evidence>
<reference evidence="4 6" key="2">
    <citation type="submission" date="2020-02" db="EMBL/GenBank/DDBJ databases">
        <title>The WGS of Modestobacter muralis DSM 100205.</title>
        <authorList>
            <person name="Jiang Z."/>
        </authorList>
    </citation>
    <scope>NUCLEOTIDE SEQUENCE [LARGE SCALE GENOMIC DNA]</scope>
    <source>
        <strain evidence="4 6">DSM 100205</strain>
    </source>
</reference>
<evidence type="ECO:0000313" key="3">
    <source>
        <dbReference type="EMBL" id="NEK94219.1"/>
    </source>
</evidence>
<evidence type="ECO:0000256" key="2">
    <source>
        <dbReference type="SAM" id="Phobius"/>
    </source>
</evidence>
<organism evidence="4 6">
    <name type="scientific">Modestobacter muralis</name>
    <dbReference type="NCBI Taxonomy" id="1608614"/>
    <lineage>
        <taxon>Bacteria</taxon>
        <taxon>Bacillati</taxon>
        <taxon>Actinomycetota</taxon>
        <taxon>Actinomycetes</taxon>
        <taxon>Geodermatophilales</taxon>
        <taxon>Geodermatophilaceae</taxon>
        <taxon>Modestobacter</taxon>
    </lineage>
</organism>
<proteinExistence type="predicted"/>
<protein>
    <submittedName>
        <fullName evidence="4">Uncharacterized protein</fullName>
    </submittedName>
</protein>
<gene>
    <name evidence="4" type="ORF">G3R41_08540</name>
    <name evidence="3" type="ORF">GCU67_08535</name>
</gene>
<dbReference type="AlphaFoldDB" id="A0A6P0H5D7"/>
<feature type="transmembrane region" description="Helical" evidence="2">
    <location>
        <begin position="26"/>
        <end position="48"/>
    </location>
</feature>
<evidence type="ECO:0000313" key="6">
    <source>
        <dbReference type="Proteomes" id="UP000471152"/>
    </source>
</evidence>
<evidence type="ECO:0000313" key="5">
    <source>
        <dbReference type="Proteomes" id="UP000468828"/>
    </source>
</evidence>
<accession>A0A6P0H5D7</accession>
<name>A0A6P0H5D7_9ACTN</name>
<keyword evidence="5" id="KW-1185">Reference proteome</keyword>
<dbReference type="EMBL" id="JAAGWB010000017">
    <property type="protein sequence ID" value="NEN50987.1"/>
    <property type="molecule type" value="Genomic_DNA"/>
</dbReference>
<dbReference type="Proteomes" id="UP000468828">
    <property type="component" value="Unassembled WGS sequence"/>
</dbReference>
<keyword evidence="2" id="KW-0472">Membrane</keyword>
<dbReference type="RefSeq" id="WP_163610680.1">
    <property type="nucleotide sequence ID" value="NZ_JAAGWB010000017.1"/>
</dbReference>
<keyword evidence="2" id="KW-0812">Transmembrane</keyword>
<evidence type="ECO:0000256" key="1">
    <source>
        <dbReference type="SAM" id="MobiDB-lite"/>
    </source>
</evidence>
<keyword evidence="2" id="KW-1133">Transmembrane helix</keyword>
<dbReference type="EMBL" id="JAAGWH010000017">
    <property type="protein sequence ID" value="NEK94219.1"/>
    <property type="molecule type" value="Genomic_DNA"/>
</dbReference>
<feature type="region of interest" description="Disordered" evidence="1">
    <location>
        <begin position="1"/>
        <end position="20"/>
    </location>
</feature>
<dbReference type="Proteomes" id="UP000471152">
    <property type="component" value="Unassembled WGS sequence"/>
</dbReference>
<sequence length="152" mass="15773">MSTGPFLYDDDPTPLHTGEPRTRNGLIVGLLGGTALVAVLMVVVMPLVNGSGEDQSRDVATVFTSALSQGDVVTAYALICDSERARIAPDQLAGEYLQPGTPAVTAATRSEVDGAPAQLMEVRWDDAGTITTTELTVVPEGGTKVCGTRLVG</sequence>
<reference evidence="3 5" key="1">
    <citation type="submission" date="2020-01" db="EMBL/GenBank/DDBJ databases">
        <title>the WGS Modestobacter muralis CPCC 204518.</title>
        <authorList>
            <person name="Jiang Z."/>
        </authorList>
    </citation>
    <scope>NUCLEOTIDE SEQUENCE [LARGE SCALE GENOMIC DNA]</scope>
    <source>
        <strain evidence="3 5">DSM 100205</strain>
    </source>
</reference>
<comment type="caution">
    <text evidence="4">The sequence shown here is derived from an EMBL/GenBank/DDBJ whole genome shotgun (WGS) entry which is preliminary data.</text>
</comment>